<dbReference type="AlphaFoldDB" id="A0A1L3GQH9"/>
<dbReference type="InterPro" id="IPR037522">
    <property type="entry name" value="HD_GYP_dom"/>
</dbReference>
<dbReference type="Pfam" id="PF13487">
    <property type="entry name" value="HD_5"/>
    <property type="match status" value="1"/>
</dbReference>
<dbReference type="KEGG" id="pef:A7E78_10240"/>
<dbReference type="SMART" id="SM00471">
    <property type="entry name" value="HDc"/>
    <property type="match status" value="1"/>
</dbReference>
<keyword evidence="3" id="KW-1185">Reference proteome</keyword>
<dbReference type="PROSITE" id="PS51832">
    <property type="entry name" value="HD_GYP"/>
    <property type="match status" value="1"/>
</dbReference>
<feature type="domain" description="HD-GYP" evidence="1">
    <location>
        <begin position="127"/>
        <end position="314"/>
    </location>
</feature>
<dbReference type="PANTHER" id="PTHR43155">
    <property type="entry name" value="CYCLIC DI-GMP PHOSPHODIESTERASE PA4108-RELATED"/>
    <property type="match status" value="1"/>
</dbReference>
<name>A0A1L3GQH9_9BACT</name>
<evidence type="ECO:0000313" key="2">
    <source>
        <dbReference type="EMBL" id="APG28192.1"/>
    </source>
</evidence>
<evidence type="ECO:0000259" key="1">
    <source>
        <dbReference type="PROSITE" id="PS51832"/>
    </source>
</evidence>
<dbReference type="STRING" id="1842532.A7E78_10240"/>
<sequence length="314" mass="35385">MDEQFLPVALATLQFEKAAPCDLYRSIRDDKYVFFAKKGVLFDRATRDRVIASGADLLYIREEESALYNSYLKETLVSIVTDPAVTSDKKAAAVHTACLQTLQRAFEEPRAVFLGQACEILEPTVNLIVSDDQATKHLIHLTTYDHSTYVHSTNVGIFSIALARILFSGDSQHDMQALGAGFFLHDLGKCKIPIDILNKPGMLTDEEREIVNQHVLDGYQMVESSGLMTDEARTIILQHHERDDGRGYPNQKRADEIHPYARICRLADIYEALTADRPYHNSRSSFEALKFMKEHVISGPDEQVFAGFVKLFLA</sequence>
<dbReference type="Gene3D" id="1.10.3210.10">
    <property type="entry name" value="Hypothetical protein af1432"/>
    <property type="match status" value="1"/>
</dbReference>
<organism evidence="2 3">
    <name type="scientific">Syntrophotalea acetylenivorans</name>
    <dbReference type="NCBI Taxonomy" id="1842532"/>
    <lineage>
        <taxon>Bacteria</taxon>
        <taxon>Pseudomonadati</taxon>
        <taxon>Thermodesulfobacteriota</taxon>
        <taxon>Desulfuromonadia</taxon>
        <taxon>Desulfuromonadales</taxon>
        <taxon>Syntrophotaleaceae</taxon>
        <taxon>Syntrophotalea</taxon>
    </lineage>
</organism>
<dbReference type="InterPro" id="IPR003607">
    <property type="entry name" value="HD/PDEase_dom"/>
</dbReference>
<dbReference type="EMBL" id="CP015519">
    <property type="protein sequence ID" value="APG28192.1"/>
    <property type="molecule type" value="Genomic_DNA"/>
</dbReference>
<dbReference type="PANTHER" id="PTHR43155:SF2">
    <property type="entry name" value="CYCLIC DI-GMP PHOSPHODIESTERASE PA4108"/>
    <property type="match status" value="1"/>
</dbReference>
<dbReference type="Proteomes" id="UP000182517">
    <property type="component" value="Chromosome"/>
</dbReference>
<dbReference type="OrthoDB" id="9776628at2"/>
<gene>
    <name evidence="2" type="ORF">A7E78_10240</name>
</gene>
<dbReference type="CDD" id="cd00077">
    <property type="entry name" value="HDc"/>
    <property type="match status" value="1"/>
</dbReference>
<protein>
    <recommendedName>
        <fullName evidence="1">HD-GYP domain-containing protein</fullName>
    </recommendedName>
</protein>
<reference evidence="2 3" key="1">
    <citation type="journal article" date="2017" name="Genome Announc.">
        <title>Complete Genome Sequences of Two Acetylene-Fermenting Pelobacter acetylenicus Strains.</title>
        <authorList>
            <person name="Sutton J.M."/>
            <person name="Baesman S.M."/>
            <person name="Fierst J.L."/>
            <person name="Poret-Peterson A.T."/>
            <person name="Oremland R.S."/>
            <person name="Dunlap D.S."/>
            <person name="Akob D.M."/>
        </authorList>
    </citation>
    <scope>NUCLEOTIDE SEQUENCE [LARGE SCALE GENOMIC DNA]</scope>
    <source>
        <strain evidence="2 3">SFB93</strain>
    </source>
</reference>
<proteinExistence type="predicted"/>
<accession>A0A1L3GQH9</accession>
<dbReference type="RefSeq" id="WP_072284154.1">
    <property type="nucleotide sequence ID" value="NZ_CP015519.1"/>
</dbReference>
<dbReference type="SUPFAM" id="SSF109604">
    <property type="entry name" value="HD-domain/PDEase-like"/>
    <property type="match status" value="1"/>
</dbReference>
<evidence type="ECO:0000313" key="3">
    <source>
        <dbReference type="Proteomes" id="UP000182517"/>
    </source>
</evidence>